<dbReference type="Pfam" id="PF00496">
    <property type="entry name" value="SBP_bac_5"/>
    <property type="match status" value="1"/>
</dbReference>
<keyword evidence="4" id="KW-1185">Reference proteome</keyword>
<organism evidence="3 4">
    <name type="scientific">Leekyejoonella antrihumi</name>
    <dbReference type="NCBI Taxonomy" id="1660198"/>
    <lineage>
        <taxon>Bacteria</taxon>
        <taxon>Bacillati</taxon>
        <taxon>Actinomycetota</taxon>
        <taxon>Actinomycetes</taxon>
        <taxon>Micrococcales</taxon>
        <taxon>Dermacoccaceae</taxon>
        <taxon>Leekyejoonella</taxon>
    </lineage>
</organism>
<proteinExistence type="predicted"/>
<dbReference type="PIRSF" id="PIRSF002741">
    <property type="entry name" value="MppA"/>
    <property type="match status" value="1"/>
</dbReference>
<dbReference type="PROSITE" id="PS51257">
    <property type="entry name" value="PROKAR_LIPOPROTEIN"/>
    <property type="match status" value="1"/>
</dbReference>
<feature type="domain" description="Solute-binding protein family 5" evidence="2">
    <location>
        <begin position="106"/>
        <end position="490"/>
    </location>
</feature>
<comment type="caution">
    <text evidence="3">The sequence shown here is derived from an EMBL/GenBank/DDBJ whole genome shotgun (WGS) entry which is preliminary data.</text>
</comment>
<evidence type="ECO:0000313" key="4">
    <source>
        <dbReference type="Proteomes" id="UP000320244"/>
    </source>
</evidence>
<accession>A0A563DY71</accession>
<keyword evidence="1" id="KW-0732">Signal</keyword>
<dbReference type="OrthoDB" id="5240629at2"/>
<dbReference type="GO" id="GO:1904680">
    <property type="term" value="F:peptide transmembrane transporter activity"/>
    <property type="evidence" value="ECO:0007669"/>
    <property type="project" value="TreeGrafter"/>
</dbReference>
<dbReference type="EMBL" id="VCQV01000021">
    <property type="protein sequence ID" value="TWP35155.1"/>
    <property type="molecule type" value="Genomic_DNA"/>
</dbReference>
<name>A0A563DY71_9MICO</name>
<protein>
    <submittedName>
        <fullName evidence="3">ABC transporter substrate-binding protein</fullName>
    </submittedName>
</protein>
<reference evidence="3 4" key="2">
    <citation type="submission" date="2019-08" db="EMBL/GenBank/DDBJ databases">
        <title>Jejuicoccus antrihumi gen. nov., sp. nov., a new member of the family Dermacoccaceae isolated from a cave.</title>
        <authorList>
            <person name="Schumann P."/>
            <person name="Kim I.S."/>
        </authorList>
    </citation>
    <scope>NUCLEOTIDE SEQUENCE [LARGE SCALE GENOMIC DNA]</scope>
    <source>
        <strain evidence="3 4">C5-26</strain>
    </source>
</reference>
<dbReference type="CDD" id="cd08506">
    <property type="entry name" value="PBP2_clavulanate_OppA2"/>
    <property type="match status" value="1"/>
</dbReference>
<dbReference type="SUPFAM" id="SSF53850">
    <property type="entry name" value="Periplasmic binding protein-like II"/>
    <property type="match status" value="1"/>
</dbReference>
<evidence type="ECO:0000259" key="2">
    <source>
        <dbReference type="Pfam" id="PF00496"/>
    </source>
</evidence>
<evidence type="ECO:0000256" key="1">
    <source>
        <dbReference type="SAM" id="SignalP"/>
    </source>
</evidence>
<dbReference type="GO" id="GO:0015833">
    <property type="term" value="P:peptide transport"/>
    <property type="evidence" value="ECO:0007669"/>
    <property type="project" value="TreeGrafter"/>
</dbReference>
<dbReference type="Proteomes" id="UP000320244">
    <property type="component" value="Unassembled WGS sequence"/>
</dbReference>
<feature type="signal peptide" evidence="1">
    <location>
        <begin position="1"/>
        <end position="25"/>
    </location>
</feature>
<gene>
    <name evidence="3" type="ORF">FGL98_14590</name>
</gene>
<dbReference type="GO" id="GO:0042597">
    <property type="term" value="C:periplasmic space"/>
    <property type="evidence" value="ECO:0007669"/>
    <property type="project" value="UniProtKB-ARBA"/>
</dbReference>
<dbReference type="Gene3D" id="3.10.105.10">
    <property type="entry name" value="Dipeptide-binding Protein, Domain 3"/>
    <property type="match status" value="1"/>
</dbReference>
<feature type="chain" id="PRO_5022189094" evidence="1">
    <location>
        <begin position="26"/>
        <end position="579"/>
    </location>
</feature>
<dbReference type="InterPro" id="IPR030678">
    <property type="entry name" value="Peptide/Ni-bd"/>
</dbReference>
<dbReference type="GO" id="GO:0043190">
    <property type="term" value="C:ATP-binding cassette (ABC) transporter complex"/>
    <property type="evidence" value="ECO:0007669"/>
    <property type="project" value="InterPro"/>
</dbReference>
<reference evidence="3 4" key="1">
    <citation type="submission" date="2019-05" db="EMBL/GenBank/DDBJ databases">
        <authorList>
            <person name="Lee S.D."/>
        </authorList>
    </citation>
    <scope>NUCLEOTIDE SEQUENCE [LARGE SCALE GENOMIC DNA]</scope>
    <source>
        <strain evidence="3 4">C5-26</strain>
    </source>
</reference>
<dbReference type="PANTHER" id="PTHR30290">
    <property type="entry name" value="PERIPLASMIC BINDING COMPONENT OF ABC TRANSPORTER"/>
    <property type="match status" value="1"/>
</dbReference>
<dbReference type="InterPro" id="IPR000914">
    <property type="entry name" value="SBP_5_dom"/>
</dbReference>
<dbReference type="Gene3D" id="3.40.190.10">
    <property type="entry name" value="Periplasmic binding protein-like II"/>
    <property type="match status" value="1"/>
</dbReference>
<dbReference type="InterPro" id="IPR039424">
    <property type="entry name" value="SBP_5"/>
</dbReference>
<sequence>MRRVAHRTRLYSSSVVLTAAAMALAACSSTGSTAGSSGSTSSGANVSGSAFQAQHKGGTLTMLANGGGGTLDPQINYTNTFWQLYQNTYDGLLKFRRGVSGAASEEVVPDLATAMPKVTNSRKTYTFTLRKGIKFSNGSPVTVDDVLATFQRLFKVSSPTAGSWYAQIVGADACLKTPATCTLKGGVVVNPKTNEVQFNLTSPNPEFKYQLAVPFTVILPKSAPAKDAGDTPIPTTGPYKFVSYDPSSELVMVRNPYFHEWSHAAQPQGYPDKMIYKFTLDAEAEVSAVENGSADWMFDPPPADRLNEIGTKYPKQVHINPQLAFWYVPMNVNIPPFNNVKARQAVNWAIDRAAVVSLYGGTKVGSPVCTILPPNFPGHADSCQYTKGGGTTWKAPDVAKAKKLVEESGTKGQQVTIVSQSDSVNKSIGEYLQSVLTEIGYKASLKTLSENIEFTYIQNTKHKVQISLTQWYEDYPAASDFLNVLLGCSDFHPGSDSSVNIAGFCDKSIDAKMQTAEALMGTNPDAGNKMWGQIDQDIMKLAPVAPLFTPNLVDFVSSRVGNYVYSNVFFMNQDQLWVK</sequence>
<dbReference type="AlphaFoldDB" id="A0A563DY71"/>
<evidence type="ECO:0000313" key="3">
    <source>
        <dbReference type="EMBL" id="TWP35155.1"/>
    </source>
</evidence>